<reference evidence="1 2" key="1">
    <citation type="journal article" date="2019" name="Curr. Microbiol.">
        <title>Vibrio chemaguriensis sp. nov., from Sundarbans, Bay of Bengal.</title>
        <authorList>
            <person name="Ghosh A."/>
            <person name="Bhadury P."/>
        </authorList>
    </citation>
    <scope>NUCLEOTIDE SEQUENCE [LARGE SCALE GENOMIC DNA]</scope>
    <source>
        <strain evidence="1 2">Iso1</strain>
    </source>
</reference>
<protein>
    <submittedName>
        <fullName evidence="1">Uncharacterized protein</fullName>
    </submittedName>
</protein>
<comment type="caution">
    <text evidence="1">The sequence shown here is derived from an EMBL/GenBank/DDBJ whole genome shotgun (WGS) entry which is preliminary data.</text>
</comment>
<gene>
    <name evidence="1" type="ORF">EX191_22970</name>
</gene>
<name>A0ABX1I4B3_9VIBR</name>
<keyword evidence="2" id="KW-1185">Reference proteome</keyword>
<dbReference type="EMBL" id="SHOE01000042">
    <property type="protein sequence ID" value="NKJ70582.1"/>
    <property type="molecule type" value="Genomic_DNA"/>
</dbReference>
<proteinExistence type="predicted"/>
<organism evidence="1 2">
    <name type="scientific">Vibrio chemaguriensis</name>
    <dbReference type="NCBI Taxonomy" id="2527672"/>
    <lineage>
        <taxon>Bacteria</taxon>
        <taxon>Pseudomonadati</taxon>
        <taxon>Pseudomonadota</taxon>
        <taxon>Gammaproteobacteria</taxon>
        <taxon>Vibrionales</taxon>
        <taxon>Vibrionaceae</taxon>
        <taxon>Vibrio</taxon>
    </lineage>
</organism>
<sequence>MVSVTLLKVRTVRLAFQKRFLVLSVRFLRCCLFQVVSLSSCFETTPDLNASKHIKFVVRKV</sequence>
<evidence type="ECO:0000313" key="2">
    <source>
        <dbReference type="Proteomes" id="UP000778757"/>
    </source>
</evidence>
<evidence type="ECO:0000313" key="1">
    <source>
        <dbReference type="EMBL" id="NKJ70582.1"/>
    </source>
</evidence>
<accession>A0ABX1I4B3</accession>
<dbReference type="Proteomes" id="UP000778757">
    <property type="component" value="Unassembled WGS sequence"/>
</dbReference>